<dbReference type="Proteomes" id="UP000199820">
    <property type="component" value="Unassembled WGS sequence"/>
</dbReference>
<dbReference type="EMBL" id="FOIL01000002">
    <property type="protein sequence ID" value="SES93394.1"/>
    <property type="molecule type" value="Genomic_DNA"/>
</dbReference>
<proteinExistence type="predicted"/>
<dbReference type="AlphaFoldDB" id="A0A1I0AGH2"/>
<evidence type="ECO:0000313" key="2">
    <source>
        <dbReference type="Proteomes" id="UP000199820"/>
    </source>
</evidence>
<evidence type="ECO:0000313" key="1">
    <source>
        <dbReference type="EMBL" id="SES93394.1"/>
    </source>
</evidence>
<dbReference type="OrthoDB" id="9873004at2"/>
<organism evidence="1 2">
    <name type="scientific">[Clostridium] aminophilum</name>
    <dbReference type="NCBI Taxonomy" id="1526"/>
    <lineage>
        <taxon>Bacteria</taxon>
        <taxon>Bacillati</taxon>
        <taxon>Bacillota</taxon>
        <taxon>Clostridia</taxon>
        <taxon>Lachnospirales</taxon>
        <taxon>Lachnospiraceae</taxon>
    </lineage>
</organism>
<reference evidence="2" key="1">
    <citation type="submission" date="2016-10" db="EMBL/GenBank/DDBJ databases">
        <authorList>
            <person name="Varghese N."/>
            <person name="Submissions S."/>
        </authorList>
    </citation>
    <scope>NUCLEOTIDE SEQUENCE [LARGE SCALE GENOMIC DNA]</scope>
    <source>
        <strain evidence="2">KH1P1</strain>
    </source>
</reference>
<name>A0A1I0AGH2_9FIRM</name>
<dbReference type="RefSeq" id="WP_074647940.1">
    <property type="nucleotide sequence ID" value="NZ_FOIL01000002.1"/>
</dbReference>
<keyword evidence="2" id="KW-1185">Reference proteome</keyword>
<accession>A0A1I0AGH2</accession>
<dbReference type="STRING" id="1526.SAMN02910262_00642"/>
<gene>
    <name evidence="1" type="ORF">SAMN04487771_100225</name>
</gene>
<sequence length="118" mass="13563">MGMVETLTIDGTWEEKAGDPEKVIRSMFTLMTKQKISTVFIESRKPDTLDVISVPDPYDLFKSKDEFKKSMKIARRCLQEAGYTIVEDTEAERMGREPGISAGETEKKKGFFRRLFKD</sequence>
<protein>
    <submittedName>
        <fullName evidence="1">Uncharacterized protein</fullName>
    </submittedName>
</protein>